<dbReference type="GO" id="GO:0004827">
    <property type="term" value="F:proline-tRNA ligase activity"/>
    <property type="evidence" value="ECO:0007669"/>
    <property type="project" value="UniProtKB-EC"/>
</dbReference>
<dbReference type="InterPro" id="IPR002316">
    <property type="entry name" value="Pro-tRNA-ligase_IIa"/>
</dbReference>
<dbReference type="GO" id="GO:0005524">
    <property type="term" value="F:ATP binding"/>
    <property type="evidence" value="ECO:0007669"/>
    <property type="project" value="UniProtKB-KW"/>
</dbReference>
<dbReference type="EC" id="6.1.1.15" evidence="1"/>
<dbReference type="Gene3D" id="3.30.110.30">
    <property type="entry name" value="C-terminal domain of ProRS"/>
    <property type="match status" value="1"/>
</dbReference>
<dbReference type="InterPro" id="IPR002314">
    <property type="entry name" value="aa-tRNA-synt_IIb"/>
</dbReference>
<dbReference type="SUPFAM" id="SSF64586">
    <property type="entry name" value="C-terminal domain of ProRS"/>
    <property type="match status" value="1"/>
</dbReference>
<dbReference type="FunFam" id="3.30.110.30:FF:000003">
    <property type="entry name" value="Proline--tRNA ligase, cytoplasmic"/>
    <property type="match status" value="1"/>
</dbReference>
<gene>
    <name evidence="11" type="ORF">DARMORV10_C04P45860.1</name>
</gene>
<dbReference type="SMART" id="SM00946">
    <property type="entry name" value="ProRS-C_1"/>
    <property type="match status" value="1"/>
</dbReference>
<evidence type="ECO:0000256" key="6">
    <source>
        <dbReference type="ARBA" id="ARBA00022917"/>
    </source>
</evidence>
<dbReference type="SUPFAM" id="SSF55681">
    <property type="entry name" value="Class II aaRS and biotin synthetases"/>
    <property type="match status" value="1"/>
</dbReference>
<evidence type="ECO:0000256" key="7">
    <source>
        <dbReference type="ARBA" id="ARBA00023146"/>
    </source>
</evidence>
<evidence type="ECO:0000313" key="11">
    <source>
        <dbReference type="EMBL" id="CAF1858694.1"/>
    </source>
</evidence>
<dbReference type="InterPro" id="IPR045864">
    <property type="entry name" value="aa-tRNA-synth_II/BPL/LPL"/>
</dbReference>
<evidence type="ECO:0000256" key="9">
    <source>
        <dbReference type="ARBA" id="ARBA00047671"/>
    </source>
</evidence>
<dbReference type="Proteomes" id="UP001295469">
    <property type="component" value="Chromosome C04"/>
</dbReference>
<dbReference type="PROSITE" id="PS50862">
    <property type="entry name" value="AA_TRNA_LIGASE_II"/>
    <property type="match status" value="1"/>
</dbReference>
<dbReference type="CDD" id="cd00862">
    <property type="entry name" value="ProRS_anticodon_zinc"/>
    <property type="match status" value="1"/>
</dbReference>
<reference evidence="11" key="1">
    <citation type="submission" date="2021-01" db="EMBL/GenBank/DDBJ databases">
        <authorList>
            <consortium name="Genoscope - CEA"/>
            <person name="William W."/>
        </authorList>
    </citation>
    <scope>NUCLEOTIDE SEQUENCE</scope>
</reference>
<keyword evidence="3" id="KW-0436">Ligase</keyword>
<name>A0A816JS85_BRANA</name>
<dbReference type="InterPro" id="IPR017449">
    <property type="entry name" value="Pro-tRNA_synth_II"/>
</dbReference>
<dbReference type="GO" id="GO:0006433">
    <property type="term" value="P:prolyl-tRNA aminoacylation"/>
    <property type="evidence" value="ECO:0007669"/>
    <property type="project" value="InterPro"/>
</dbReference>
<evidence type="ECO:0000256" key="8">
    <source>
        <dbReference type="ARBA" id="ARBA00029731"/>
    </source>
</evidence>
<dbReference type="InterPro" id="IPR016061">
    <property type="entry name" value="Pro-tRNA_ligase_II_C"/>
</dbReference>
<dbReference type="Gene3D" id="3.30.930.10">
    <property type="entry name" value="Bira Bifunctional Protein, Domain 2"/>
    <property type="match status" value="1"/>
</dbReference>
<evidence type="ECO:0000259" key="10">
    <source>
        <dbReference type="PROSITE" id="PS50862"/>
    </source>
</evidence>
<dbReference type="Pfam" id="PF00587">
    <property type="entry name" value="tRNA-synt_2b"/>
    <property type="match status" value="1"/>
</dbReference>
<dbReference type="InterPro" id="IPR036621">
    <property type="entry name" value="Anticodon-bd_dom_sf"/>
</dbReference>
<dbReference type="InterPro" id="IPR033721">
    <property type="entry name" value="ProRS_core_arch_euk"/>
</dbReference>
<keyword evidence="7" id="KW-0030">Aminoacyl-tRNA synthetase</keyword>
<proteinExistence type="inferred from homology"/>
<accession>A0A816JS85</accession>
<dbReference type="InterPro" id="IPR006195">
    <property type="entry name" value="aa-tRNA-synth_II"/>
</dbReference>
<dbReference type="FunFam" id="3.40.50.800:FF:000005">
    <property type="entry name" value="bifunctional glutamate/proline--tRNA ligase"/>
    <property type="match status" value="1"/>
</dbReference>
<dbReference type="Gene3D" id="3.40.50.800">
    <property type="entry name" value="Anticodon-binding domain"/>
    <property type="match status" value="1"/>
</dbReference>
<dbReference type="PANTHER" id="PTHR43382">
    <property type="entry name" value="PROLYL-TRNA SYNTHETASE"/>
    <property type="match status" value="1"/>
</dbReference>
<evidence type="ECO:0000256" key="2">
    <source>
        <dbReference type="ARBA" id="ARBA00019110"/>
    </source>
</evidence>
<evidence type="ECO:0000256" key="3">
    <source>
        <dbReference type="ARBA" id="ARBA00022598"/>
    </source>
</evidence>
<sequence length="602" mass="69111">MFNRSKEMPKHETLACGLTKRIKLCGEERETDSQEVRRLSHVSAANWLGERELIVTKLTFFLNNMSKSGREEDVRSSSSQSMVEKTLEVAKASVFGERKEKEMKKDTRLGISAKKDEDFPSWYSQVCRFGELITLSDTKGLYILEPSATKIWNTLRSYMDAELEKLGGVEEKKFPMLIKRDSLEKEKDHIEGFKPEVAWVTRAGEHDLPTPYALRPTSETIIYPYFKNRIRTHRDLPMKVNQWVNVVRWEVSDPIPLIRGREFDWQEGHSAFATKEEADEEVLEVLNIYSRVYEDLLAVPVIKGRKSDKEKFAGADYTTSVEAFIPTTGRGVQAATSHCLGQNFAKMFEIAFEDKEVKRDKKGKIIKPMVWQNSWGLSTRSIGVMAMTHGDEKGLVLPPKVARHQVVVIPVPFKGADTKRISQECQAVKATLQGAGVRVIVDERENYACGWKYADWEMKGVPLRIELGPRDLEKNQVRVVRRDTGVKMDVLRVDLVEKVKDLLEGIQRDLYDESKRKLEESIQKVETWDEFKEALRLKKLVLAPWCDEVEVENDVKENTKGENEAGAKTLCTPFEQPELREDTLCFASGKPAKKWTYWGRSY</sequence>
<dbReference type="CDD" id="cd00778">
    <property type="entry name" value="ProRS_core_arch_euk"/>
    <property type="match status" value="1"/>
</dbReference>
<evidence type="ECO:0000256" key="1">
    <source>
        <dbReference type="ARBA" id="ARBA00012831"/>
    </source>
</evidence>
<dbReference type="HAMAP" id="MF_01571">
    <property type="entry name" value="Pro_tRNA_synth_type3"/>
    <property type="match status" value="1"/>
</dbReference>
<keyword evidence="6" id="KW-0648">Protein biosynthesis</keyword>
<dbReference type="InterPro" id="IPR004154">
    <property type="entry name" value="Anticodon-bd"/>
</dbReference>
<keyword evidence="4" id="KW-0547">Nucleotide-binding</keyword>
<dbReference type="FunFam" id="3.30.930.10:FF:000037">
    <property type="entry name" value="Proline--tRNA ligase"/>
    <property type="match status" value="1"/>
</dbReference>
<dbReference type="PANTHER" id="PTHR43382:SF2">
    <property type="entry name" value="BIFUNCTIONAL GLUTAMATE_PROLINE--TRNA LIGASE"/>
    <property type="match status" value="1"/>
</dbReference>
<protein>
    <recommendedName>
        <fullName evidence="2">Proline--tRNA ligase</fullName>
        <ecNumber evidence="1">6.1.1.15</ecNumber>
    </recommendedName>
    <alternativeName>
        <fullName evidence="8">Prolyl-tRNA synthetase</fullName>
    </alternativeName>
</protein>
<evidence type="ECO:0000256" key="5">
    <source>
        <dbReference type="ARBA" id="ARBA00022840"/>
    </source>
</evidence>
<evidence type="ECO:0000256" key="4">
    <source>
        <dbReference type="ARBA" id="ARBA00022741"/>
    </source>
</evidence>
<dbReference type="EMBL" id="HG994368">
    <property type="protein sequence ID" value="CAF1858694.1"/>
    <property type="molecule type" value="Genomic_DNA"/>
</dbReference>
<dbReference type="AlphaFoldDB" id="A0A816JS85"/>
<organism evidence="11">
    <name type="scientific">Brassica napus</name>
    <name type="common">Rape</name>
    <dbReference type="NCBI Taxonomy" id="3708"/>
    <lineage>
        <taxon>Eukaryota</taxon>
        <taxon>Viridiplantae</taxon>
        <taxon>Streptophyta</taxon>
        <taxon>Embryophyta</taxon>
        <taxon>Tracheophyta</taxon>
        <taxon>Spermatophyta</taxon>
        <taxon>Magnoliopsida</taxon>
        <taxon>eudicotyledons</taxon>
        <taxon>Gunneridae</taxon>
        <taxon>Pentapetalae</taxon>
        <taxon>rosids</taxon>
        <taxon>malvids</taxon>
        <taxon>Brassicales</taxon>
        <taxon>Brassicaceae</taxon>
        <taxon>Brassiceae</taxon>
        <taxon>Brassica</taxon>
    </lineage>
</organism>
<dbReference type="InterPro" id="IPR004499">
    <property type="entry name" value="Pro-tRNA-ligase_IIa_arc-type"/>
</dbReference>
<dbReference type="SUPFAM" id="SSF52954">
    <property type="entry name" value="Class II aaRS ABD-related"/>
    <property type="match status" value="1"/>
</dbReference>
<dbReference type="NCBIfam" id="TIGR00408">
    <property type="entry name" value="proS_fam_I"/>
    <property type="match status" value="1"/>
</dbReference>
<dbReference type="Pfam" id="PF03129">
    <property type="entry name" value="HGTP_anticodon"/>
    <property type="match status" value="1"/>
</dbReference>
<dbReference type="GO" id="GO:0005737">
    <property type="term" value="C:cytoplasm"/>
    <property type="evidence" value="ECO:0007669"/>
    <property type="project" value="InterPro"/>
</dbReference>
<keyword evidence="5" id="KW-0067">ATP-binding</keyword>
<feature type="domain" description="Aminoacyl-transfer RNA synthetases class-II family profile" evidence="10">
    <location>
        <begin position="150"/>
        <end position="398"/>
    </location>
</feature>
<comment type="catalytic activity">
    <reaction evidence="9">
        <text>tRNA(Pro) + L-proline + ATP = L-prolyl-tRNA(Pro) + AMP + diphosphate</text>
        <dbReference type="Rhea" id="RHEA:14305"/>
        <dbReference type="Rhea" id="RHEA-COMP:9700"/>
        <dbReference type="Rhea" id="RHEA-COMP:9702"/>
        <dbReference type="ChEBI" id="CHEBI:30616"/>
        <dbReference type="ChEBI" id="CHEBI:33019"/>
        <dbReference type="ChEBI" id="CHEBI:60039"/>
        <dbReference type="ChEBI" id="CHEBI:78442"/>
        <dbReference type="ChEBI" id="CHEBI:78532"/>
        <dbReference type="ChEBI" id="CHEBI:456215"/>
        <dbReference type="EC" id="6.1.1.15"/>
    </reaction>
</comment>
<dbReference type="PRINTS" id="PR01046">
    <property type="entry name" value="TRNASYNTHPRO"/>
</dbReference>
<dbReference type="Pfam" id="PF09180">
    <property type="entry name" value="ProRS-C_1"/>
    <property type="match status" value="1"/>
</dbReference>